<sequence>MPPDDQDPLASYLRAVLDAFPQPAPPYCLIGALAVNAWGRLRATQDIDLLVLSEEAVRAEVTDSLLSRGFQLDTRWIMQNPMAKDRVLRLGHPSHPGIPLDLIFSADSHEAQALTRRQTLHLLGLSAWVCSPEDLIILKLKASRPHDFEDALGIIKNPHLQLDLDYLWHWADRLGLQGELHYVLQAAGAEG</sequence>
<dbReference type="InterPro" id="IPR043519">
    <property type="entry name" value="NT_sf"/>
</dbReference>
<name>A0AA86MYL3_9BACT</name>
<organism evidence="1 2">
    <name type="scientific">Nitrospira tepida</name>
    <dbReference type="NCBI Taxonomy" id="2973512"/>
    <lineage>
        <taxon>Bacteria</taxon>
        <taxon>Pseudomonadati</taxon>
        <taxon>Nitrospirota</taxon>
        <taxon>Nitrospiria</taxon>
        <taxon>Nitrospirales</taxon>
        <taxon>Nitrospiraceae</taxon>
        <taxon>Nitrospira</taxon>
    </lineage>
</organism>
<protein>
    <recommendedName>
        <fullName evidence="3">Nucleotidyltransferase family protein</fullName>
    </recommendedName>
</protein>
<dbReference type="AlphaFoldDB" id="A0AA86MYL3"/>
<evidence type="ECO:0000313" key="1">
    <source>
        <dbReference type="EMBL" id="CAI4031430.1"/>
    </source>
</evidence>
<dbReference type="SUPFAM" id="SSF81301">
    <property type="entry name" value="Nucleotidyltransferase"/>
    <property type="match status" value="1"/>
</dbReference>
<evidence type="ECO:0000313" key="2">
    <source>
        <dbReference type="Proteomes" id="UP001179121"/>
    </source>
</evidence>
<keyword evidence="2" id="KW-1185">Reference proteome</keyword>
<dbReference type="KEGG" id="nti:DNFV4_01853"/>
<dbReference type="RefSeq" id="WP_289268348.1">
    <property type="nucleotide sequence ID" value="NZ_OX365700.1"/>
</dbReference>
<dbReference type="Gene3D" id="3.30.460.40">
    <property type="match status" value="1"/>
</dbReference>
<reference evidence="1" key="1">
    <citation type="submission" date="2022-10" db="EMBL/GenBank/DDBJ databases">
        <authorList>
            <person name="Koch H."/>
        </authorList>
    </citation>
    <scope>NUCLEOTIDE SEQUENCE</scope>
    <source>
        <strain evidence="1">DNF</strain>
    </source>
</reference>
<dbReference type="Proteomes" id="UP001179121">
    <property type="component" value="Chromosome"/>
</dbReference>
<evidence type="ECO:0008006" key="3">
    <source>
        <dbReference type="Google" id="ProtNLM"/>
    </source>
</evidence>
<proteinExistence type="predicted"/>
<gene>
    <name evidence="1" type="ORF">DNFV4_01853</name>
</gene>
<accession>A0AA86MYL3</accession>
<dbReference type="EMBL" id="OX365700">
    <property type="protein sequence ID" value="CAI4031430.1"/>
    <property type="molecule type" value="Genomic_DNA"/>
</dbReference>